<feature type="domain" description="Ras-associating" evidence="3">
    <location>
        <begin position="330"/>
        <end position="397"/>
    </location>
</feature>
<accession>S8A292</accession>
<dbReference type="EMBL" id="AQGS01001196">
    <property type="protein sequence ID" value="EPS35291.1"/>
    <property type="molecule type" value="Genomic_DNA"/>
</dbReference>
<protein>
    <submittedName>
        <fullName evidence="4">Uncharacterized protein</fullName>
    </submittedName>
</protein>
<dbReference type="Gene3D" id="1.10.150.50">
    <property type="entry name" value="Transcription Factor, Ets-1"/>
    <property type="match status" value="1"/>
</dbReference>
<dbReference type="AlphaFoldDB" id="S8A292"/>
<dbReference type="HOGENOM" id="CLU_021546_0_0_1"/>
<feature type="compositionally biased region" description="Low complexity" evidence="1">
    <location>
        <begin position="221"/>
        <end position="233"/>
    </location>
</feature>
<proteinExistence type="predicted"/>
<dbReference type="SUPFAM" id="SSF47769">
    <property type="entry name" value="SAM/Pointed domain"/>
    <property type="match status" value="1"/>
</dbReference>
<dbReference type="STRING" id="1284197.S8A292"/>
<evidence type="ECO:0000256" key="1">
    <source>
        <dbReference type="SAM" id="MobiDB-lite"/>
    </source>
</evidence>
<dbReference type="OMA" id="PINEWDY"/>
<reference evidence="5" key="2">
    <citation type="submission" date="2013-04" db="EMBL/GenBank/DDBJ databases">
        <title>Genomic mechanisms accounting for the adaptation to parasitism in nematode-trapping fungi.</title>
        <authorList>
            <person name="Ahren D.G."/>
        </authorList>
    </citation>
    <scope>NUCLEOTIDE SEQUENCE [LARGE SCALE GENOMIC DNA]</scope>
    <source>
        <strain evidence="5">CBS 200.50</strain>
    </source>
</reference>
<organism evidence="4 5">
    <name type="scientific">Dactylellina haptotyla (strain CBS 200.50)</name>
    <name type="common">Nematode-trapping fungus</name>
    <name type="synonym">Monacrosporium haptotylum</name>
    <dbReference type="NCBI Taxonomy" id="1284197"/>
    <lineage>
        <taxon>Eukaryota</taxon>
        <taxon>Fungi</taxon>
        <taxon>Dikarya</taxon>
        <taxon>Ascomycota</taxon>
        <taxon>Pezizomycotina</taxon>
        <taxon>Orbiliomycetes</taxon>
        <taxon>Orbiliales</taxon>
        <taxon>Orbiliaceae</taxon>
        <taxon>Dactylellina</taxon>
    </lineage>
</organism>
<gene>
    <name evidence="4" type="ORF">H072_11360</name>
</gene>
<feature type="compositionally biased region" description="Basic and acidic residues" evidence="1">
    <location>
        <begin position="205"/>
        <end position="219"/>
    </location>
</feature>
<dbReference type="PROSITE" id="PS50200">
    <property type="entry name" value="RA"/>
    <property type="match status" value="1"/>
</dbReference>
<dbReference type="Pfam" id="PF07647">
    <property type="entry name" value="SAM_2"/>
    <property type="match status" value="1"/>
</dbReference>
<dbReference type="InterPro" id="IPR000159">
    <property type="entry name" value="RA_dom"/>
</dbReference>
<evidence type="ECO:0000259" key="3">
    <source>
        <dbReference type="PROSITE" id="PS50200"/>
    </source>
</evidence>
<dbReference type="GO" id="GO:0007165">
    <property type="term" value="P:signal transduction"/>
    <property type="evidence" value="ECO:0007669"/>
    <property type="project" value="InterPro"/>
</dbReference>
<dbReference type="InterPro" id="IPR013761">
    <property type="entry name" value="SAM/pointed_sf"/>
</dbReference>
<feature type="compositionally biased region" description="Polar residues" evidence="1">
    <location>
        <begin position="409"/>
        <end position="418"/>
    </location>
</feature>
<comment type="caution">
    <text evidence="4">The sequence shown here is derived from an EMBL/GenBank/DDBJ whole genome shotgun (WGS) entry which is preliminary data.</text>
</comment>
<dbReference type="InterPro" id="IPR001660">
    <property type="entry name" value="SAM"/>
</dbReference>
<dbReference type="PROSITE" id="PS50105">
    <property type="entry name" value="SAM_DOMAIN"/>
    <property type="match status" value="1"/>
</dbReference>
<feature type="domain" description="SAM" evidence="2">
    <location>
        <begin position="14"/>
        <end position="77"/>
    </location>
</feature>
<sequence length="418" mass="47698">MMLTSLTSKRIINWSTHDVVEFSKSLRLFQYAKLWIENEITGDALVHLIHEDLEEMGIRSVGHRLRILKSVYNIKIAQKIPIEPDNFVPIGANRPPSIPSTPNTTDQSVLVTATELQQTVSAIQERDDKIHDLETQIQKLKEEMLPMFKMLKTEYHFENNYKTQLLPELPLLPQLSLLHLKELPEIPSSDLGSWAEDALQGIDRSGSREARKRDSRDSNESGESSKSSGSSGSHPNRLFRLPELEPPTDMGGVLSPDGSLTYDTPLREEFADLERYIAGGGDLEETWPPASITSSDDDYDEPAEELIQALPRSSTIKSPVIRDMENREPSMDERTYQVLPAALKQYGIEADWWDYELWVAYDGGERMFQEDEKPLVVFRELAKEGMEPMLKLRKKFLDSPLGLDDDEYNTNPSRRSYM</sequence>
<evidence type="ECO:0000313" key="5">
    <source>
        <dbReference type="Proteomes" id="UP000015100"/>
    </source>
</evidence>
<feature type="region of interest" description="Disordered" evidence="1">
    <location>
        <begin position="202"/>
        <end position="258"/>
    </location>
</feature>
<dbReference type="SMART" id="SM00454">
    <property type="entry name" value="SAM"/>
    <property type="match status" value="1"/>
</dbReference>
<dbReference type="Pfam" id="PF00788">
    <property type="entry name" value="RA"/>
    <property type="match status" value="1"/>
</dbReference>
<reference evidence="4 5" key="1">
    <citation type="journal article" date="2013" name="PLoS Genet.">
        <title>Genomic mechanisms accounting for the adaptation to parasitism in nematode-trapping fungi.</title>
        <authorList>
            <person name="Meerupati T."/>
            <person name="Andersson K.M."/>
            <person name="Friman E."/>
            <person name="Kumar D."/>
            <person name="Tunlid A."/>
            <person name="Ahren D."/>
        </authorList>
    </citation>
    <scope>NUCLEOTIDE SEQUENCE [LARGE SCALE GENOMIC DNA]</scope>
    <source>
        <strain evidence="4 5">CBS 200.50</strain>
    </source>
</reference>
<feature type="region of interest" description="Disordered" evidence="1">
    <location>
        <begin position="399"/>
        <end position="418"/>
    </location>
</feature>
<dbReference type="OrthoDB" id="445896at2759"/>
<keyword evidence="5" id="KW-1185">Reference proteome</keyword>
<name>S8A292_DACHA</name>
<evidence type="ECO:0000259" key="2">
    <source>
        <dbReference type="PROSITE" id="PS50105"/>
    </source>
</evidence>
<dbReference type="CDD" id="cd01786">
    <property type="entry name" value="RA_STE50"/>
    <property type="match status" value="1"/>
</dbReference>
<dbReference type="Proteomes" id="UP000015100">
    <property type="component" value="Unassembled WGS sequence"/>
</dbReference>
<dbReference type="eggNOG" id="ENOG502QQYX">
    <property type="taxonomic scope" value="Eukaryota"/>
</dbReference>
<evidence type="ECO:0000313" key="4">
    <source>
        <dbReference type="EMBL" id="EPS35291.1"/>
    </source>
</evidence>